<evidence type="ECO:0000313" key="2">
    <source>
        <dbReference type="EMBL" id="RCN55760.1"/>
    </source>
</evidence>
<comment type="caution">
    <text evidence="2">The sequence shown here is derived from an EMBL/GenBank/DDBJ whole genome shotgun (WGS) entry which is preliminary data.</text>
</comment>
<dbReference type="EMBL" id="PSYR01000002">
    <property type="protein sequence ID" value="RCN55760.1"/>
    <property type="molecule type" value="Genomic_DNA"/>
</dbReference>
<reference evidence="2 3" key="1">
    <citation type="submission" date="2018-02" db="EMBL/GenBank/DDBJ databases">
        <title>Insights into the biology of acidophilic members of the Acidiferrobacteraceae family derived from comparative genomic analyses.</title>
        <authorList>
            <person name="Issotta F."/>
            <person name="Thyssen C."/>
            <person name="Mena C."/>
            <person name="Moya A."/>
            <person name="Bellenberg S."/>
            <person name="Sproer C."/>
            <person name="Covarrubias P.C."/>
            <person name="Sand W."/>
            <person name="Quatrini R."/>
            <person name="Vera M."/>
        </authorList>
    </citation>
    <scope>NUCLEOTIDE SEQUENCE [LARGE SCALE GENOMIC DNA]</scope>
    <source>
        <strain evidence="3">m-1</strain>
    </source>
</reference>
<dbReference type="SUPFAM" id="SSF53067">
    <property type="entry name" value="Actin-like ATPase domain"/>
    <property type="match status" value="2"/>
</dbReference>
<organism evidence="2 3">
    <name type="scientific">Acidiferrobacter thiooxydans</name>
    <dbReference type="NCBI Taxonomy" id="163359"/>
    <lineage>
        <taxon>Bacteria</taxon>
        <taxon>Pseudomonadati</taxon>
        <taxon>Pseudomonadota</taxon>
        <taxon>Gammaproteobacteria</taxon>
        <taxon>Acidiferrobacterales</taxon>
        <taxon>Acidiferrobacteraceae</taxon>
        <taxon>Acidiferrobacter</taxon>
    </lineage>
</organism>
<dbReference type="InterPro" id="IPR049067">
    <property type="entry name" value="MreB-like_C"/>
</dbReference>
<proteinExistence type="predicted"/>
<dbReference type="InterPro" id="IPR056367">
    <property type="entry name" value="ASKHA_NBD_ParM_R1-like"/>
</dbReference>
<feature type="domain" description="Actin homologue MreB-like C-terminal" evidence="1">
    <location>
        <begin position="123"/>
        <end position="247"/>
    </location>
</feature>
<protein>
    <recommendedName>
        <fullName evidence="1">Actin homologue MreB-like C-terminal domain-containing protein</fullName>
    </recommendedName>
</protein>
<sequence length="283" mass="30726">MVTVDAGLIDPEETRGEQYKTSALNRAVVFHALHRAGLDEPAARGRGLCLVTGLPYSRYFASVGTRDNAQIEAKTLHYQQPVARLNGSPIARIVWHTVSPEAVAALAAHNVETRNPGGRWSAVIDIGGQTTDIVLVTRNTDGVTIDHAHSATAPTAMLSVHDYMRQKIPGLSRRACEEALRQFTHMQRALVRIERQDQDISELVADSLAAVGAVIGRQADRLLAAASADIDLILVAGGGAEALGRFLRIRGVEIVTDPQTANARGFFYKARERIREVRARGRA</sequence>
<dbReference type="Proteomes" id="UP000253250">
    <property type="component" value="Unassembled WGS sequence"/>
</dbReference>
<dbReference type="AlphaFoldDB" id="A0A368HE17"/>
<dbReference type="Gene3D" id="3.30.420.40">
    <property type="match status" value="2"/>
</dbReference>
<accession>A0A368HE17</accession>
<keyword evidence="3" id="KW-1185">Reference proteome</keyword>
<dbReference type="InterPro" id="IPR043129">
    <property type="entry name" value="ATPase_NBD"/>
</dbReference>
<dbReference type="Pfam" id="PF21522">
    <property type="entry name" value="MreB-like_C"/>
    <property type="match status" value="1"/>
</dbReference>
<dbReference type="CDD" id="cd24022">
    <property type="entry name" value="ASKHA_NBD_ParM_R1-like"/>
    <property type="match status" value="1"/>
</dbReference>
<gene>
    <name evidence="2" type="ORF">C4900_07495</name>
</gene>
<dbReference type="OrthoDB" id="6536821at2"/>
<evidence type="ECO:0000259" key="1">
    <source>
        <dbReference type="Pfam" id="PF21522"/>
    </source>
</evidence>
<name>A0A368HE17_9GAMM</name>
<evidence type="ECO:0000313" key="3">
    <source>
        <dbReference type="Proteomes" id="UP000253250"/>
    </source>
</evidence>